<dbReference type="PANTHER" id="PTHR10954:SF23">
    <property type="entry name" value="RIBONUCLEASE"/>
    <property type="match status" value="1"/>
</dbReference>
<dbReference type="STRING" id="5786.F0ZWY3"/>
<dbReference type="VEuPathDB" id="AmoebaDB:DICPUDRAFT_11524"/>
<dbReference type="InterPro" id="IPR023160">
    <property type="entry name" value="RNase_HII_hlx-loop-hlx_cap_dom"/>
</dbReference>
<dbReference type="GO" id="GO:0032299">
    <property type="term" value="C:ribonuclease H2 complex"/>
    <property type="evidence" value="ECO:0000318"/>
    <property type="project" value="GO_Central"/>
</dbReference>
<gene>
    <name evidence="13" type="ORF">DICPUDRAFT_11524</name>
</gene>
<dbReference type="GO" id="GO:0006298">
    <property type="term" value="P:mismatch repair"/>
    <property type="evidence" value="ECO:0000318"/>
    <property type="project" value="GO_Central"/>
</dbReference>
<evidence type="ECO:0000256" key="3">
    <source>
        <dbReference type="ARBA" id="ARBA00004065"/>
    </source>
</evidence>
<evidence type="ECO:0000256" key="6">
    <source>
        <dbReference type="ARBA" id="ARBA00022722"/>
    </source>
</evidence>
<dbReference type="Proteomes" id="UP000001064">
    <property type="component" value="Unassembled WGS sequence"/>
</dbReference>
<dbReference type="PROSITE" id="PS51975">
    <property type="entry name" value="RNASE_H_2"/>
    <property type="match status" value="1"/>
</dbReference>
<evidence type="ECO:0000256" key="1">
    <source>
        <dbReference type="ARBA" id="ARBA00000077"/>
    </source>
</evidence>
<comment type="catalytic activity">
    <reaction evidence="1 10 11">
        <text>Endonucleolytic cleavage to 5'-phosphomonoester.</text>
        <dbReference type="EC" id="3.1.26.4"/>
    </reaction>
</comment>
<protein>
    <recommendedName>
        <fullName evidence="11">Ribonuclease</fullName>
        <ecNumber evidence="11">3.1.26.4</ecNumber>
    </recommendedName>
</protein>
<keyword evidence="14" id="KW-1185">Reference proteome</keyword>
<dbReference type="SUPFAM" id="SSF53098">
    <property type="entry name" value="Ribonuclease H-like"/>
    <property type="match status" value="1"/>
</dbReference>
<dbReference type="Pfam" id="PF01351">
    <property type="entry name" value="RNase_HII"/>
    <property type="match status" value="1"/>
</dbReference>
<feature type="non-terminal residue" evidence="13">
    <location>
        <position position="1"/>
    </location>
</feature>
<dbReference type="InterPro" id="IPR024567">
    <property type="entry name" value="RNase_HII/HIII_dom"/>
</dbReference>
<dbReference type="SMR" id="F0ZWY3"/>
<dbReference type="RefSeq" id="XP_003291928.1">
    <property type="nucleotide sequence ID" value="XM_003291880.1"/>
</dbReference>
<dbReference type="KEGG" id="dpp:DICPUDRAFT_11524"/>
<keyword evidence="6 10" id="KW-0540">Nuclease</keyword>
<proteinExistence type="inferred from homology"/>
<sequence>LTISIDEAGKGSLLGPLVVSCVVMDSKTEQLFKEQGVKDSKQLSPLKRESLYNLISEKSIYHQTIILSNHDIDKRRSLHTLNEIETNIFYQLIKDSILNLAKNQPVKVILDSIESNSEKYSLPFKSYFGSPTCEIICETKADIKYTSVGAASILAKVKRDQFIKSLEIELDQTIGSGYPSDSITTEFVNSYLKKNFEYPDSMRRSW</sequence>
<dbReference type="GeneID" id="10505675"/>
<evidence type="ECO:0000256" key="7">
    <source>
        <dbReference type="ARBA" id="ARBA00022723"/>
    </source>
</evidence>
<name>F0ZWY3_DICPU</name>
<evidence type="ECO:0000256" key="4">
    <source>
        <dbReference type="ARBA" id="ARBA00004496"/>
    </source>
</evidence>
<dbReference type="EMBL" id="GL871246">
    <property type="protein sequence ID" value="EGC31557.1"/>
    <property type="molecule type" value="Genomic_DNA"/>
</dbReference>
<evidence type="ECO:0000313" key="14">
    <source>
        <dbReference type="Proteomes" id="UP000001064"/>
    </source>
</evidence>
<evidence type="ECO:0000256" key="8">
    <source>
        <dbReference type="ARBA" id="ARBA00022759"/>
    </source>
</evidence>
<dbReference type="Gene3D" id="1.10.10.460">
    <property type="entry name" value="Ribonuclease hii. Domain 2"/>
    <property type="match status" value="1"/>
</dbReference>
<feature type="binding site" evidence="10">
    <location>
        <position position="6"/>
    </location>
    <ligand>
        <name>a divalent metal cation</name>
        <dbReference type="ChEBI" id="CHEBI:60240"/>
    </ligand>
</feature>
<dbReference type="GO" id="GO:0004523">
    <property type="term" value="F:RNA-DNA hybrid ribonuclease activity"/>
    <property type="evidence" value="ECO:0000318"/>
    <property type="project" value="GO_Central"/>
</dbReference>
<dbReference type="InterPro" id="IPR012337">
    <property type="entry name" value="RNaseH-like_sf"/>
</dbReference>
<feature type="non-terminal residue" evidence="13">
    <location>
        <position position="206"/>
    </location>
</feature>
<evidence type="ECO:0000259" key="12">
    <source>
        <dbReference type="PROSITE" id="PS51975"/>
    </source>
</evidence>
<comment type="function">
    <text evidence="3 11">Endonuclease that specifically degrades the RNA of RNA-DNA hybrids.</text>
</comment>
<dbReference type="InterPro" id="IPR001352">
    <property type="entry name" value="RNase_HII/HIII"/>
</dbReference>
<dbReference type="FunFam" id="3.30.420.10:FF:000139">
    <property type="entry name" value="Ribonuclease HII"/>
    <property type="match status" value="1"/>
</dbReference>
<dbReference type="Gene3D" id="3.30.420.10">
    <property type="entry name" value="Ribonuclease H-like superfamily/Ribonuclease H"/>
    <property type="match status" value="1"/>
</dbReference>
<dbReference type="PANTHER" id="PTHR10954">
    <property type="entry name" value="RIBONUCLEASE H2 SUBUNIT A"/>
    <property type="match status" value="1"/>
</dbReference>
<feature type="binding site" evidence="10">
    <location>
        <position position="7"/>
    </location>
    <ligand>
        <name>a divalent metal cation</name>
        <dbReference type="ChEBI" id="CHEBI:60240"/>
    </ligand>
</feature>
<dbReference type="AlphaFoldDB" id="F0ZWY3"/>
<dbReference type="InParanoid" id="F0ZWY3"/>
<accession>F0ZWY3</accession>
<reference evidence="14" key="1">
    <citation type="journal article" date="2011" name="Genome Biol.">
        <title>Comparative genomics of the social amoebae Dictyostelium discoideum and Dictyostelium purpureum.</title>
        <authorList>
            <consortium name="US DOE Joint Genome Institute (JGI-PGF)"/>
            <person name="Sucgang R."/>
            <person name="Kuo A."/>
            <person name="Tian X."/>
            <person name="Salerno W."/>
            <person name="Parikh A."/>
            <person name="Feasley C.L."/>
            <person name="Dalin E."/>
            <person name="Tu H."/>
            <person name="Huang E."/>
            <person name="Barry K."/>
            <person name="Lindquist E."/>
            <person name="Shapiro H."/>
            <person name="Bruce D."/>
            <person name="Schmutz J."/>
            <person name="Salamov A."/>
            <person name="Fey P."/>
            <person name="Gaudet P."/>
            <person name="Anjard C."/>
            <person name="Babu M.M."/>
            <person name="Basu S."/>
            <person name="Bushmanova Y."/>
            <person name="van der Wel H."/>
            <person name="Katoh-Kurasawa M."/>
            <person name="Dinh C."/>
            <person name="Coutinho P.M."/>
            <person name="Saito T."/>
            <person name="Elias M."/>
            <person name="Schaap P."/>
            <person name="Kay R.R."/>
            <person name="Henrissat B."/>
            <person name="Eichinger L."/>
            <person name="Rivero F."/>
            <person name="Putnam N.H."/>
            <person name="West C.M."/>
            <person name="Loomis W.F."/>
            <person name="Chisholm R.L."/>
            <person name="Shaulsky G."/>
            <person name="Strassmann J.E."/>
            <person name="Queller D.C."/>
            <person name="Kuspa A."/>
            <person name="Grigoriev I.V."/>
        </authorList>
    </citation>
    <scope>NUCLEOTIDE SEQUENCE [LARGE SCALE GENOMIC DNA]</scope>
    <source>
        <strain evidence="14">QSDP1</strain>
    </source>
</reference>
<keyword evidence="9 10" id="KW-0378">Hydrolase</keyword>
<comment type="subcellular location">
    <subcellularLocation>
        <location evidence="4">Cytoplasm</location>
    </subcellularLocation>
</comment>
<comment type="similarity">
    <text evidence="11">Belongs to the RNase HII family.</text>
</comment>
<keyword evidence="7 10" id="KW-0479">Metal-binding</keyword>
<dbReference type="GO" id="GO:0043137">
    <property type="term" value="P:DNA replication, removal of RNA primer"/>
    <property type="evidence" value="ECO:0000318"/>
    <property type="project" value="GO_Central"/>
</dbReference>
<feature type="binding site" evidence="10">
    <location>
        <position position="111"/>
    </location>
    <ligand>
        <name>a divalent metal cation</name>
        <dbReference type="ChEBI" id="CHEBI:60240"/>
    </ligand>
</feature>
<comment type="cofactor">
    <cofactor evidence="10">
        <name>Mn(2+)</name>
        <dbReference type="ChEBI" id="CHEBI:29035"/>
    </cofactor>
    <cofactor evidence="10">
        <name>Mg(2+)</name>
        <dbReference type="ChEBI" id="CHEBI:18420"/>
    </cofactor>
    <text evidence="10">Manganese or magnesium. Binds 1 divalent metal ion per monomer in the absence of substrate. May bind a second metal ion after substrate binding.</text>
</comment>
<feature type="domain" description="RNase H type-2" evidence="12">
    <location>
        <begin position="1"/>
        <end position="206"/>
    </location>
</feature>
<keyword evidence="8 10" id="KW-0255">Endonuclease</keyword>
<evidence type="ECO:0000256" key="5">
    <source>
        <dbReference type="ARBA" id="ARBA00022490"/>
    </source>
</evidence>
<dbReference type="GO" id="GO:0046872">
    <property type="term" value="F:metal ion binding"/>
    <property type="evidence" value="ECO:0007669"/>
    <property type="project" value="UniProtKB-KW"/>
</dbReference>
<dbReference type="GO" id="GO:0003723">
    <property type="term" value="F:RNA binding"/>
    <property type="evidence" value="ECO:0007669"/>
    <property type="project" value="UniProtKB-UniRule"/>
</dbReference>
<dbReference type="GO" id="GO:0005737">
    <property type="term" value="C:cytoplasm"/>
    <property type="evidence" value="ECO:0007669"/>
    <property type="project" value="UniProtKB-SubCell"/>
</dbReference>
<organism evidence="13 14">
    <name type="scientific">Dictyostelium purpureum</name>
    <name type="common">Slime mold</name>
    <dbReference type="NCBI Taxonomy" id="5786"/>
    <lineage>
        <taxon>Eukaryota</taxon>
        <taxon>Amoebozoa</taxon>
        <taxon>Evosea</taxon>
        <taxon>Eumycetozoa</taxon>
        <taxon>Dictyostelia</taxon>
        <taxon>Dictyosteliales</taxon>
        <taxon>Dictyosteliaceae</taxon>
        <taxon>Dictyostelium</taxon>
    </lineage>
</organism>
<keyword evidence="5" id="KW-0963">Cytoplasm</keyword>
<comment type="cofactor">
    <cofactor evidence="2">
        <name>Mg(2+)</name>
        <dbReference type="ChEBI" id="CHEBI:18420"/>
    </cofactor>
</comment>
<dbReference type="InterPro" id="IPR036397">
    <property type="entry name" value="RNaseH_sf"/>
</dbReference>
<evidence type="ECO:0000256" key="10">
    <source>
        <dbReference type="PROSITE-ProRule" id="PRU01319"/>
    </source>
</evidence>
<dbReference type="OrthoDB" id="7462577at2759"/>
<dbReference type="eggNOG" id="KOG2299">
    <property type="taxonomic scope" value="Eukaryota"/>
</dbReference>
<dbReference type="EC" id="3.1.26.4" evidence="11"/>
<dbReference type="CDD" id="cd07180">
    <property type="entry name" value="RNase_HII_archaea_like"/>
    <property type="match status" value="1"/>
</dbReference>
<evidence type="ECO:0000313" key="13">
    <source>
        <dbReference type="EMBL" id="EGC31557.1"/>
    </source>
</evidence>
<dbReference type="NCBIfam" id="TIGR00729">
    <property type="entry name" value="ribonuclease HII"/>
    <property type="match status" value="1"/>
</dbReference>
<dbReference type="InterPro" id="IPR004649">
    <property type="entry name" value="RNase_H2_suA"/>
</dbReference>
<evidence type="ECO:0000256" key="9">
    <source>
        <dbReference type="ARBA" id="ARBA00022801"/>
    </source>
</evidence>
<evidence type="ECO:0000256" key="11">
    <source>
        <dbReference type="RuleBase" id="RU003515"/>
    </source>
</evidence>
<evidence type="ECO:0000256" key="2">
    <source>
        <dbReference type="ARBA" id="ARBA00001946"/>
    </source>
</evidence>